<sequence length="96" mass="10079">MPAVPRGCGGFFVFRPGTLAEQVRSHRTALVLRAERSDCSLRSDGPASSPIPSGRGLASAAVGTRYGVSHVEGAAAELMKWDTKVAEVDESGPIIR</sequence>
<organism evidence="1 2">
    <name type="scientific">Mesorhizobium ventifaucium</name>
    <dbReference type="NCBI Taxonomy" id="666020"/>
    <lineage>
        <taxon>Bacteria</taxon>
        <taxon>Pseudomonadati</taxon>
        <taxon>Pseudomonadota</taxon>
        <taxon>Alphaproteobacteria</taxon>
        <taxon>Hyphomicrobiales</taxon>
        <taxon>Phyllobacteriaceae</taxon>
        <taxon>Mesorhizobium</taxon>
    </lineage>
</organism>
<evidence type="ECO:0000313" key="2">
    <source>
        <dbReference type="Proteomes" id="UP001152604"/>
    </source>
</evidence>
<dbReference type="Proteomes" id="UP001152604">
    <property type="component" value="Unassembled WGS sequence"/>
</dbReference>
<reference evidence="1" key="1">
    <citation type="submission" date="2022-03" db="EMBL/GenBank/DDBJ databases">
        <authorList>
            <person name="Brunel B."/>
        </authorList>
    </citation>
    <scope>NUCLEOTIDE SEQUENCE</scope>
    <source>
        <strain evidence="1">STM4922sample</strain>
    </source>
</reference>
<accession>A0ABM9DLM1</accession>
<name>A0ABM9DLM1_9HYPH</name>
<dbReference type="EMBL" id="CAKXZS010000011">
    <property type="protein sequence ID" value="CAH2397520.1"/>
    <property type="molecule type" value="Genomic_DNA"/>
</dbReference>
<protein>
    <submittedName>
        <fullName evidence="1">Uncharacterized protein</fullName>
    </submittedName>
</protein>
<gene>
    <name evidence="1" type="ORF">MES4922_190255</name>
</gene>
<proteinExistence type="predicted"/>
<keyword evidence="2" id="KW-1185">Reference proteome</keyword>
<comment type="caution">
    <text evidence="1">The sequence shown here is derived from an EMBL/GenBank/DDBJ whole genome shotgun (WGS) entry which is preliminary data.</text>
</comment>
<evidence type="ECO:0000313" key="1">
    <source>
        <dbReference type="EMBL" id="CAH2397520.1"/>
    </source>
</evidence>